<protein>
    <submittedName>
        <fullName evidence="1">Uncharacterized protein</fullName>
    </submittedName>
</protein>
<evidence type="ECO:0000313" key="1">
    <source>
        <dbReference type="EMBL" id="RHA75540.1"/>
    </source>
</evidence>
<gene>
    <name evidence="1" type="ORF">DW921_08225</name>
</gene>
<dbReference type="AlphaFoldDB" id="A0A413SZP3"/>
<reference evidence="1 2" key="1">
    <citation type="submission" date="2018-08" db="EMBL/GenBank/DDBJ databases">
        <title>A genome reference for cultivated species of the human gut microbiota.</title>
        <authorList>
            <person name="Zou Y."/>
            <person name="Xue W."/>
            <person name="Luo G."/>
        </authorList>
    </citation>
    <scope>NUCLEOTIDE SEQUENCE [LARGE SCALE GENOMIC DNA]</scope>
    <source>
        <strain evidence="1 2">AM42-38</strain>
    </source>
</reference>
<accession>A0A413SZP3</accession>
<dbReference type="EMBL" id="QSFT01000015">
    <property type="protein sequence ID" value="RHA75540.1"/>
    <property type="molecule type" value="Genomic_DNA"/>
</dbReference>
<evidence type="ECO:0000313" key="2">
    <source>
        <dbReference type="Proteomes" id="UP000283855"/>
    </source>
</evidence>
<proteinExistence type="predicted"/>
<name>A0A413SZP3_9BACT</name>
<comment type="caution">
    <text evidence="1">The sequence shown here is derived from an EMBL/GenBank/DDBJ whole genome shotgun (WGS) entry which is preliminary data.</text>
</comment>
<dbReference type="Proteomes" id="UP000283855">
    <property type="component" value="Unassembled WGS sequence"/>
</dbReference>
<organism evidence="1 2">
    <name type="scientific">Phocaeicola coprophilus</name>
    <dbReference type="NCBI Taxonomy" id="387090"/>
    <lineage>
        <taxon>Bacteria</taxon>
        <taxon>Pseudomonadati</taxon>
        <taxon>Bacteroidota</taxon>
        <taxon>Bacteroidia</taxon>
        <taxon>Bacteroidales</taxon>
        <taxon>Bacteroidaceae</taxon>
        <taxon>Phocaeicola</taxon>
    </lineage>
</organism>
<sequence>MQRNKRSLALITEKFHYFNRPDVAFAKRIWQSGVSVVSERQDRRGIIRMKCQKGKSVEPDFSVKED</sequence>